<feature type="compositionally biased region" description="Pro residues" evidence="1">
    <location>
        <begin position="11"/>
        <end position="29"/>
    </location>
</feature>
<evidence type="ECO:0000313" key="4">
    <source>
        <dbReference type="Proteomes" id="UP001287356"/>
    </source>
</evidence>
<reference evidence="3" key="1">
    <citation type="journal article" date="2023" name="Mol. Phylogenet. Evol.">
        <title>Genome-scale phylogeny and comparative genomics of the fungal order Sordariales.</title>
        <authorList>
            <person name="Hensen N."/>
            <person name="Bonometti L."/>
            <person name="Westerberg I."/>
            <person name="Brannstrom I.O."/>
            <person name="Guillou S."/>
            <person name="Cros-Aarteil S."/>
            <person name="Calhoun S."/>
            <person name="Haridas S."/>
            <person name="Kuo A."/>
            <person name="Mondo S."/>
            <person name="Pangilinan J."/>
            <person name="Riley R."/>
            <person name="LaButti K."/>
            <person name="Andreopoulos B."/>
            <person name="Lipzen A."/>
            <person name="Chen C."/>
            <person name="Yan M."/>
            <person name="Daum C."/>
            <person name="Ng V."/>
            <person name="Clum A."/>
            <person name="Steindorff A."/>
            <person name="Ohm R.A."/>
            <person name="Martin F."/>
            <person name="Silar P."/>
            <person name="Natvig D.O."/>
            <person name="Lalanne C."/>
            <person name="Gautier V."/>
            <person name="Ament-Velasquez S.L."/>
            <person name="Kruys A."/>
            <person name="Hutchinson M.I."/>
            <person name="Powell A.J."/>
            <person name="Barry K."/>
            <person name="Miller A.N."/>
            <person name="Grigoriev I.V."/>
            <person name="Debuchy R."/>
            <person name="Gladieux P."/>
            <person name="Hiltunen Thoren M."/>
            <person name="Johannesson H."/>
        </authorList>
    </citation>
    <scope>NUCLEOTIDE SEQUENCE</scope>
    <source>
        <strain evidence="3">CBS 958.72</strain>
    </source>
</reference>
<protein>
    <submittedName>
        <fullName evidence="3">Uncharacterized protein</fullName>
    </submittedName>
</protein>
<dbReference type="Proteomes" id="UP001287356">
    <property type="component" value="Unassembled WGS sequence"/>
</dbReference>
<keyword evidence="2" id="KW-1133">Transmembrane helix</keyword>
<reference evidence="3" key="2">
    <citation type="submission" date="2023-06" db="EMBL/GenBank/DDBJ databases">
        <authorList>
            <consortium name="Lawrence Berkeley National Laboratory"/>
            <person name="Haridas S."/>
            <person name="Hensen N."/>
            <person name="Bonometti L."/>
            <person name="Westerberg I."/>
            <person name="Brannstrom I.O."/>
            <person name="Guillou S."/>
            <person name="Cros-Aarteil S."/>
            <person name="Calhoun S."/>
            <person name="Kuo A."/>
            <person name="Mondo S."/>
            <person name="Pangilinan J."/>
            <person name="Riley R."/>
            <person name="Labutti K."/>
            <person name="Andreopoulos B."/>
            <person name="Lipzen A."/>
            <person name="Chen C."/>
            <person name="Yanf M."/>
            <person name="Daum C."/>
            <person name="Ng V."/>
            <person name="Clum A."/>
            <person name="Steindorff A."/>
            <person name="Ohm R."/>
            <person name="Martin F."/>
            <person name="Silar P."/>
            <person name="Natvig D."/>
            <person name="Lalanne C."/>
            <person name="Gautier V."/>
            <person name="Ament-Velasquez S.L."/>
            <person name="Kruys A."/>
            <person name="Hutchinson M.I."/>
            <person name="Powell A.J."/>
            <person name="Barry K."/>
            <person name="Miller A.N."/>
            <person name="Grigoriev I.V."/>
            <person name="Debuchy R."/>
            <person name="Gladieux P."/>
            <person name="Thoren M.H."/>
            <person name="Johannesson H."/>
        </authorList>
    </citation>
    <scope>NUCLEOTIDE SEQUENCE</scope>
    <source>
        <strain evidence="3">CBS 958.72</strain>
    </source>
</reference>
<evidence type="ECO:0000256" key="1">
    <source>
        <dbReference type="SAM" id="MobiDB-lite"/>
    </source>
</evidence>
<proteinExistence type="predicted"/>
<keyword evidence="4" id="KW-1185">Reference proteome</keyword>
<feature type="transmembrane region" description="Helical" evidence="2">
    <location>
        <begin position="83"/>
        <end position="107"/>
    </location>
</feature>
<comment type="caution">
    <text evidence="3">The sequence shown here is derived from an EMBL/GenBank/DDBJ whole genome shotgun (WGS) entry which is preliminary data.</text>
</comment>
<organism evidence="3 4">
    <name type="scientific">Lasiosphaeria ovina</name>
    <dbReference type="NCBI Taxonomy" id="92902"/>
    <lineage>
        <taxon>Eukaryota</taxon>
        <taxon>Fungi</taxon>
        <taxon>Dikarya</taxon>
        <taxon>Ascomycota</taxon>
        <taxon>Pezizomycotina</taxon>
        <taxon>Sordariomycetes</taxon>
        <taxon>Sordariomycetidae</taxon>
        <taxon>Sordariales</taxon>
        <taxon>Lasiosphaeriaceae</taxon>
        <taxon>Lasiosphaeria</taxon>
    </lineage>
</organism>
<evidence type="ECO:0000256" key="2">
    <source>
        <dbReference type="SAM" id="Phobius"/>
    </source>
</evidence>
<dbReference type="EMBL" id="JAULSN010000009">
    <property type="protein sequence ID" value="KAK3364998.1"/>
    <property type="molecule type" value="Genomic_DNA"/>
</dbReference>
<evidence type="ECO:0000313" key="3">
    <source>
        <dbReference type="EMBL" id="KAK3364998.1"/>
    </source>
</evidence>
<feature type="region of interest" description="Disordered" evidence="1">
    <location>
        <begin position="1"/>
        <end position="37"/>
    </location>
</feature>
<gene>
    <name evidence="3" type="ORF">B0T24DRAFT_598318</name>
</gene>
<keyword evidence="2" id="KW-0472">Membrane</keyword>
<name>A0AAE0JV97_9PEZI</name>
<accession>A0AAE0JV97</accession>
<keyword evidence="2" id="KW-0812">Transmembrane</keyword>
<dbReference type="AlphaFoldDB" id="A0AAE0JV97"/>
<sequence length="279" mass="31255">MDCSSGRETTLPPPSSPAPAPAPLRPKSPPSCSSSGGGFVSATLRGWWPVVTIDREPAQLDRSTFVGNHVYKAITRYSTVKQAALLIFFSVFAFAFCRICCCFRATICAPYHYWEAATAFAAWAALVRSDDELWVFADGSMRDVPQMPVLPQSGGVDDGCWSNATPGRDGGDNLYLAKIRHIYLHNSVTSPIDLHHLLHNAPNLETLYMTPRPEWDMDYGLFEQCEEIARRLSSPEDFKSFRKQIRNILDWGKGTRLEQIKEESFRGRQRNPANPTAIR</sequence>